<gene>
    <name evidence="13" type="ORF">ADIMK_0871</name>
</gene>
<evidence type="ECO:0000256" key="10">
    <source>
        <dbReference type="PIRSR" id="PIRSR001359-2"/>
    </source>
</evidence>
<feature type="active site" description="Proton donor" evidence="9">
    <location>
        <position position="83"/>
    </location>
</feature>
<name>A0A081G314_9GAMM</name>
<dbReference type="EMBL" id="JMQN01000013">
    <property type="protein sequence ID" value="KEA65169.1"/>
    <property type="molecule type" value="Genomic_DNA"/>
</dbReference>
<feature type="binding site" evidence="10">
    <location>
        <begin position="233"/>
        <end position="235"/>
    </location>
    <ligand>
        <name>dihydroxyacetone phosphate</name>
        <dbReference type="ChEBI" id="CHEBI:57642"/>
    </ligand>
</feature>
<comment type="cofactor">
    <cofactor evidence="11">
        <name>Zn(2+)</name>
        <dbReference type="ChEBI" id="CHEBI:29105"/>
    </cofactor>
    <text evidence="11">Binds 2 Zn(2+) ions per subunit. One is catalytic and the other provides a structural contribution.</text>
</comment>
<dbReference type="OrthoDB" id="9803995at2"/>
<evidence type="ECO:0000256" key="12">
    <source>
        <dbReference type="RuleBase" id="RU365019"/>
    </source>
</evidence>
<feature type="binding site" evidence="11">
    <location>
        <position position="84"/>
    </location>
    <ligand>
        <name>Zn(2+)</name>
        <dbReference type="ChEBI" id="CHEBI:29105"/>
        <label>1</label>
        <note>catalytic</note>
    </ligand>
</feature>
<dbReference type="PATRIC" id="fig|1232683.4.peg.863"/>
<keyword evidence="6 11" id="KW-0862">Zinc</keyword>
<reference evidence="13 14" key="1">
    <citation type="submission" date="2014-04" db="EMBL/GenBank/DDBJ databases">
        <title>Marinobacterium kochiensis sp. nov., isolated from sediment sample collected from Kochi backwaters in Kerala, India.</title>
        <authorList>
            <person name="Singh A."/>
            <person name="Pinnaka A.K."/>
        </authorList>
    </citation>
    <scope>NUCLEOTIDE SEQUENCE [LARGE SCALE GENOMIC DNA]</scope>
    <source>
        <strain evidence="13 14">AK27</strain>
    </source>
</reference>
<dbReference type="Pfam" id="PF01116">
    <property type="entry name" value="F_bP_aldolase"/>
    <property type="match status" value="1"/>
</dbReference>
<evidence type="ECO:0000256" key="9">
    <source>
        <dbReference type="PIRSR" id="PIRSR001359-1"/>
    </source>
</evidence>
<protein>
    <recommendedName>
        <fullName evidence="12">Fructose-1,6-bisphosphate aldolase</fullName>
        <shortName evidence="12">FBP aldolase</shortName>
        <ecNumber evidence="12">4.1.2.13</ecNumber>
    </recommendedName>
</protein>
<feature type="binding site" evidence="10">
    <location>
        <begin position="275"/>
        <end position="278"/>
    </location>
    <ligand>
        <name>dihydroxyacetone phosphate</name>
        <dbReference type="ChEBI" id="CHEBI:57642"/>
    </ligand>
</feature>
<evidence type="ECO:0000256" key="4">
    <source>
        <dbReference type="ARBA" id="ARBA00005812"/>
    </source>
</evidence>
<keyword evidence="14" id="KW-1185">Reference proteome</keyword>
<dbReference type="GO" id="GO:0008270">
    <property type="term" value="F:zinc ion binding"/>
    <property type="evidence" value="ECO:0007669"/>
    <property type="project" value="InterPro"/>
</dbReference>
<feature type="binding site" evidence="11">
    <location>
        <position position="105"/>
    </location>
    <ligand>
        <name>Zn(2+)</name>
        <dbReference type="ChEBI" id="CHEBI:29105"/>
        <label>2</label>
    </ligand>
</feature>
<dbReference type="FunFam" id="3.20.20.70:FF:000111">
    <property type="entry name" value="Fructose-1,6-bisphosphate aldolase"/>
    <property type="match status" value="1"/>
</dbReference>
<dbReference type="SUPFAM" id="SSF51569">
    <property type="entry name" value="Aldolase"/>
    <property type="match status" value="1"/>
</dbReference>
<dbReference type="PROSITE" id="PS00602">
    <property type="entry name" value="ALDOLASE_CLASS_II_1"/>
    <property type="match status" value="1"/>
</dbReference>
<evidence type="ECO:0000256" key="1">
    <source>
        <dbReference type="ARBA" id="ARBA00000441"/>
    </source>
</evidence>
<dbReference type="GO" id="GO:0006096">
    <property type="term" value="P:glycolytic process"/>
    <property type="evidence" value="ECO:0007669"/>
    <property type="project" value="UniProtKB-UniPathway"/>
</dbReference>
<dbReference type="NCBIfam" id="TIGR00167">
    <property type="entry name" value="cbbA"/>
    <property type="match status" value="1"/>
</dbReference>
<evidence type="ECO:0000256" key="6">
    <source>
        <dbReference type="ARBA" id="ARBA00022833"/>
    </source>
</evidence>
<dbReference type="GO" id="GO:0004332">
    <property type="term" value="F:fructose-bisphosphate aldolase activity"/>
    <property type="evidence" value="ECO:0007669"/>
    <property type="project" value="UniProtKB-EC"/>
</dbReference>
<dbReference type="NCBIfam" id="TIGR01521">
    <property type="entry name" value="FruBisAldo_II_B"/>
    <property type="match status" value="1"/>
</dbReference>
<dbReference type="InterPro" id="IPR050246">
    <property type="entry name" value="Class_II_FBP_aldolase"/>
</dbReference>
<feature type="binding site" evidence="11">
    <location>
        <position position="232"/>
    </location>
    <ligand>
        <name>Zn(2+)</name>
        <dbReference type="ChEBI" id="CHEBI:29105"/>
        <label>1</label>
        <note>catalytic</note>
    </ligand>
</feature>
<dbReference type="Gene3D" id="3.20.20.70">
    <property type="entry name" value="Aldolase class I"/>
    <property type="match status" value="1"/>
</dbReference>
<comment type="function">
    <text evidence="2 12">Catalyzes the aldol condensation of dihydroxyacetone phosphate (DHAP or glycerone-phosphate) with glyceraldehyde 3-phosphate (G3P) to form fructose 1,6-bisphosphate (FBP) in gluconeogenesis and the reverse reaction in glycolysis.</text>
</comment>
<evidence type="ECO:0000313" key="14">
    <source>
        <dbReference type="Proteomes" id="UP000028252"/>
    </source>
</evidence>
<comment type="pathway">
    <text evidence="3 12">Carbohydrate degradation; glycolysis; D-glyceraldehyde 3-phosphate and glycerone phosphate from D-glucose: step 4/4.</text>
</comment>
<dbReference type="CDD" id="cd00947">
    <property type="entry name" value="TBP_aldolase_IIB"/>
    <property type="match status" value="1"/>
</dbReference>
<keyword evidence="5 11" id="KW-0479">Metal-binding</keyword>
<dbReference type="PANTHER" id="PTHR30304:SF0">
    <property type="entry name" value="D-TAGATOSE-1,6-BISPHOSPHATE ALDOLASE SUBUNIT GATY-RELATED"/>
    <property type="match status" value="1"/>
</dbReference>
<evidence type="ECO:0000256" key="2">
    <source>
        <dbReference type="ARBA" id="ARBA00002181"/>
    </source>
</evidence>
<feature type="binding site" evidence="11">
    <location>
        <position position="198"/>
    </location>
    <ligand>
        <name>Zn(2+)</name>
        <dbReference type="ChEBI" id="CHEBI:29105"/>
        <label>1</label>
        <note>catalytic</note>
    </ligand>
</feature>
<comment type="catalytic activity">
    <reaction evidence="1 12">
        <text>beta-D-fructose 1,6-bisphosphate = D-glyceraldehyde 3-phosphate + dihydroxyacetone phosphate</text>
        <dbReference type="Rhea" id="RHEA:14729"/>
        <dbReference type="ChEBI" id="CHEBI:32966"/>
        <dbReference type="ChEBI" id="CHEBI:57642"/>
        <dbReference type="ChEBI" id="CHEBI:59776"/>
        <dbReference type="EC" id="4.1.2.13"/>
    </reaction>
</comment>
<evidence type="ECO:0000256" key="11">
    <source>
        <dbReference type="PIRSR" id="PIRSR001359-3"/>
    </source>
</evidence>
<comment type="cofactor">
    <cofactor evidence="12">
        <name>Zn(2+)</name>
        <dbReference type="ChEBI" id="CHEBI:29105"/>
    </cofactor>
    <text evidence="12">One is catalytic and the other provides a structural contribution.</text>
</comment>
<proteinExistence type="inferred from homology"/>
<sequence length="354" mass="37963">MALISMRQLLDHAAEQGYGIPAFNVNNLEQMRAIMEAAAQTDSPVIVQASAGARKYAGSNFLKHMILAAIEEFPHIPVCMHQDHGTSPAVCQRSIALGFSSVMMDGSLGTDGKTPTSYEYNVDVTRRTVEMAHACGVSVEGELGCLGSLETGMAGEEDGIGAEGVLSHDQMLTDPDEAAEFVKATNVDALAIACGTSHGAYKFTKPPTGDTLAIGRIKEIHARIPNTHLVMHGSSSVPQEWLAIINEFGGEIPETYGVPVEQIVEGIKYGVRKVNIDTDLRLASTGAVRRFMAQNPSEFDPRKFLKETISAMRDICIARYEAFGTAGNASKIKAISLEDMAVAYEAGKLDAKVN</sequence>
<evidence type="ECO:0000313" key="13">
    <source>
        <dbReference type="EMBL" id="KEA65169.1"/>
    </source>
</evidence>
<dbReference type="AlphaFoldDB" id="A0A081G314"/>
<feature type="binding site" evidence="10">
    <location>
        <position position="199"/>
    </location>
    <ligand>
        <name>dihydroxyacetone phosphate</name>
        <dbReference type="ChEBI" id="CHEBI:57642"/>
    </ligand>
</feature>
<dbReference type="Proteomes" id="UP000028252">
    <property type="component" value="Unassembled WGS sequence"/>
</dbReference>
<dbReference type="eggNOG" id="COG0191">
    <property type="taxonomic scope" value="Bacteria"/>
</dbReference>
<dbReference type="PROSITE" id="PS00806">
    <property type="entry name" value="ALDOLASE_CLASS_II_2"/>
    <property type="match status" value="1"/>
</dbReference>
<dbReference type="PIRSF" id="PIRSF001359">
    <property type="entry name" value="F_bP_aldolase_II"/>
    <property type="match status" value="1"/>
</dbReference>
<accession>A0A081G314</accession>
<comment type="caution">
    <text evidence="13">The sequence shown here is derived from an EMBL/GenBank/DDBJ whole genome shotgun (WGS) entry which is preliminary data.</text>
</comment>
<comment type="similarity">
    <text evidence="4 12">Belongs to the class II fructose-bisphosphate aldolase family.</text>
</comment>
<evidence type="ECO:0000256" key="7">
    <source>
        <dbReference type="ARBA" id="ARBA00023152"/>
    </source>
</evidence>
<organism evidence="13 14">
    <name type="scientific">Marinobacterium lacunae</name>
    <dbReference type="NCBI Taxonomy" id="1232683"/>
    <lineage>
        <taxon>Bacteria</taxon>
        <taxon>Pseudomonadati</taxon>
        <taxon>Pseudomonadota</taxon>
        <taxon>Gammaproteobacteria</taxon>
        <taxon>Oceanospirillales</taxon>
        <taxon>Oceanospirillaceae</taxon>
        <taxon>Marinobacterium</taxon>
    </lineage>
</organism>
<dbReference type="PANTHER" id="PTHR30304">
    <property type="entry name" value="D-TAGATOSE-1,6-BISPHOSPHATE ALDOLASE"/>
    <property type="match status" value="1"/>
</dbReference>
<evidence type="ECO:0000256" key="8">
    <source>
        <dbReference type="ARBA" id="ARBA00023239"/>
    </source>
</evidence>
<feature type="binding site" evidence="11">
    <location>
        <position position="142"/>
    </location>
    <ligand>
        <name>Zn(2+)</name>
        <dbReference type="ChEBI" id="CHEBI:29105"/>
        <label>2</label>
    </ligand>
</feature>
<dbReference type="UniPathway" id="UPA00109">
    <property type="reaction ID" value="UER00183"/>
</dbReference>
<keyword evidence="8 12" id="KW-0456">Lyase</keyword>
<evidence type="ECO:0000256" key="3">
    <source>
        <dbReference type="ARBA" id="ARBA00004714"/>
    </source>
</evidence>
<keyword evidence="7 12" id="KW-0324">Glycolysis</keyword>
<dbReference type="InterPro" id="IPR000771">
    <property type="entry name" value="FBA_II"/>
</dbReference>
<dbReference type="EC" id="4.1.2.13" evidence="12"/>
<dbReference type="STRING" id="1232683.ADIMK_0871"/>
<evidence type="ECO:0000256" key="5">
    <source>
        <dbReference type="ARBA" id="ARBA00022723"/>
    </source>
</evidence>
<dbReference type="RefSeq" id="WP_036184018.1">
    <property type="nucleotide sequence ID" value="NZ_JMQN01000013.1"/>
</dbReference>
<dbReference type="InterPro" id="IPR013785">
    <property type="entry name" value="Aldolase_TIM"/>
</dbReference>
<dbReference type="InterPro" id="IPR006412">
    <property type="entry name" value="Fruct_bisP_Calv"/>
</dbReference>